<evidence type="ECO:0000313" key="10">
    <source>
        <dbReference type="Proteomes" id="UP000264006"/>
    </source>
</evidence>
<keyword evidence="5" id="KW-0804">Transcription</keyword>
<dbReference type="InterPro" id="IPR036388">
    <property type="entry name" value="WH-like_DNA-bd_sf"/>
</dbReference>
<dbReference type="InterPro" id="IPR013249">
    <property type="entry name" value="RNA_pol_sigma70_r4_t2"/>
</dbReference>
<dbReference type="InterPro" id="IPR016371">
    <property type="entry name" value="RNA_pol_sigma-H_factor"/>
</dbReference>
<name>A0A346Y546_9ACTN</name>
<dbReference type="SUPFAM" id="SSF46894">
    <property type="entry name" value="C-terminal effector domain of the bipartite response regulators"/>
    <property type="match status" value="1"/>
</dbReference>
<dbReference type="Gene3D" id="1.10.1740.10">
    <property type="match status" value="1"/>
</dbReference>
<dbReference type="InterPro" id="IPR007627">
    <property type="entry name" value="RNA_pol_sigma70_r2"/>
</dbReference>
<organism evidence="9 10">
    <name type="scientific">Euzebya pacifica</name>
    <dbReference type="NCBI Taxonomy" id="1608957"/>
    <lineage>
        <taxon>Bacteria</taxon>
        <taxon>Bacillati</taxon>
        <taxon>Actinomycetota</taxon>
        <taxon>Nitriliruptoria</taxon>
        <taxon>Euzebyales</taxon>
    </lineage>
</organism>
<gene>
    <name evidence="9" type="ORF">DVS28_a4936</name>
</gene>
<dbReference type="PANTHER" id="PTHR43133">
    <property type="entry name" value="RNA POLYMERASE ECF-TYPE SIGMA FACTO"/>
    <property type="match status" value="1"/>
</dbReference>
<protein>
    <recommendedName>
        <fullName evidence="2">RNA polymerase sigma factor SigS</fullName>
    </recommendedName>
</protein>
<feature type="domain" description="RNA polymerase sigma factor 70 region 4 type 2" evidence="8">
    <location>
        <begin position="140"/>
        <end position="183"/>
    </location>
</feature>
<dbReference type="GO" id="GO:0003677">
    <property type="term" value="F:DNA binding"/>
    <property type="evidence" value="ECO:0007669"/>
    <property type="project" value="InterPro"/>
</dbReference>
<evidence type="ECO:0000256" key="6">
    <source>
        <dbReference type="ARBA" id="ARBA00024701"/>
    </source>
</evidence>
<dbReference type="PANTHER" id="PTHR43133:SF51">
    <property type="entry name" value="RNA POLYMERASE SIGMA FACTOR"/>
    <property type="match status" value="1"/>
</dbReference>
<evidence type="ECO:0000256" key="5">
    <source>
        <dbReference type="ARBA" id="ARBA00023163"/>
    </source>
</evidence>
<reference evidence="9 10" key="1">
    <citation type="submission" date="2018-09" db="EMBL/GenBank/DDBJ databases">
        <title>Complete genome sequence of Euzebya sp. DY32-46 isolated from seawater of Pacific Ocean.</title>
        <authorList>
            <person name="Xu L."/>
            <person name="Wu Y.-H."/>
            <person name="Xu X.-W."/>
        </authorList>
    </citation>
    <scope>NUCLEOTIDE SEQUENCE [LARGE SCALE GENOMIC DNA]</scope>
    <source>
        <strain evidence="9 10">DY32-46</strain>
    </source>
</reference>
<evidence type="ECO:0000256" key="2">
    <source>
        <dbReference type="ARBA" id="ARBA00021245"/>
    </source>
</evidence>
<dbReference type="InterPro" id="IPR014284">
    <property type="entry name" value="RNA_pol_sigma-70_dom"/>
</dbReference>
<dbReference type="Proteomes" id="UP000264006">
    <property type="component" value="Chromosome"/>
</dbReference>
<dbReference type="InterPro" id="IPR039425">
    <property type="entry name" value="RNA_pol_sigma-70-like"/>
</dbReference>
<evidence type="ECO:0000256" key="3">
    <source>
        <dbReference type="ARBA" id="ARBA00023015"/>
    </source>
</evidence>
<dbReference type="InterPro" id="IPR013325">
    <property type="entry name" value="RNA_pol_sigma_r2"/>
</dbReference>
<evidence type="ECO:0000259" key="8">
    <source>
        <dbReference type="Pfam" id="PF08281"/>
    </source>
</evidence>
<dbReference type="SUPFAM" id="SSF88946">
    <property type="entry name" value="Sigma2 domain of RNA polymerase sigma factors"/>
    <property type="match status" value="1"/>
</dbReference>
<evidence type="ECO:0000256" key="1">
    <source>
        <dbReference type="ARBA" id="ARBA00010641"/>
    </source>
</evidence>
<accession>A0A346Y546</accession>
<keyword evidence="4" id="KW-0731">Sigma factor</keyword>
<keyword evidence="10" id="KW-1185">Reference proteome</keyword>
<comment type="similarity">
    <text evidence="1">Belongs to the sigma-70 factor family. ECF subfamily.</text>
</comment>
<dbReference type="NCBIfam" id="TIGR02937">
    <property type="entry name" value="sigma70-ECF"/>
    <property type="match status" value="1"/>
</dbReference>
<dbReference type="Pfam" id="PF08281">
    <property type="entry name" value="Sigma70_r4_2"/>
    <property type="match status" value="1"/>
</dbReference>
<dbReference type="Pfam" id="PF04542">
    <property type="entry name" value="Sigma70_r2"/>
    <property type="match status" value="1"/>
</dbReference>
<feature type="domain" description="RNA polymerase sigma-70 region 2" evidence="7">
    <location>
        <begin position="27"/>
        <end position="95"/>
    </location>
</feature>
<dbReference type="OrthoDB" id="9783788at2"/>
<dbReference type="RefSeq" id="WP_114593751.1">
    <property type="nucleotide sequence ID" value="NZ_CAXIBR010000020.1"/>
</dbReference>
<dbReference type="KEGG" id="euz:DVS28_a4936"/>
<comment type="function">
    <text evidence="6">Sigma factors are initiation factors that promote the attachment of RNA polymerase to specific initiation sites and are then released. Sigma-S contributes to the protection against external stress, thus playing a role in cellular fitness and survival.</text>
</comment>
<keyword evidence="3" id="KW-0805">Transcription regulation</keyword>
<dbReference type="InterPro" id="IPR016032">
    <property type="entry name" value="Sig_transdc_resp-reg_C-effctor"/>
</dbReference>
<dbReference type="AlphaFoldDB" id="A0A346Y546"/>
<dbReference type="EMBL" id="CP031165">
    <property type="protein sequence ID" value="AXV09593.1"/>
    <property type="molecule type" value="Genomic_DNA"/>
</dbReference>
<dbReference type="PIRSF" id="PIRSF002939">
    <property type="entry name" value="RNA_polymerase_sigma-H_factor"/>
    <property type="match status" value="1"/>
</dbReference>
<evidence type="ECO:0000313" key="9">
    <source>
        <dbReference type="EMBL" id="AXV09593.1"/>
    </source>
</evidence>
<dbReference type="Gene3D" id="1.10.10.10">
    <property type="entry name" value="Winged helix-like DNA-binding domain superfamily/Winged helix DNA-binding domain"/>
    <property type="match status" value="1"/>
</dbReference>
<dbReference type="GO" id="GO:0006352">
    <property type="term" value="P:DNA-templated transcription initiation"/>
    <property type="evidence" value="ECO:0007669"/>
    <property type="project" value="InterPro"/>
</dbReference>
<evidence type="ECO:0000259" key="7">
    <source>
        <dbReference type="Pfam" id="PF04542"/>
    </source>
</evidence>
<proteinExistence type="inferred from homology"/>
<dbReference type="GO" id="GO:0016987">
    <property type="term" value="F:sigma factor activity"/>
    <property type="evidence" value="ECO:0007669"/>
    <property type="project" value="UniProtKB-KW"/>
</dbReference>
<sequence>MTTSTHTSHDDLAVAARAGDDHAFRLLVERFRPMVRAMARERFIPGGDHDDLVQEGMVGLWHAIRDFNPAAGPFGPFARLCVDRQMWAAVTKANRYRHRVLHDASVYEDWMDIAVSEEDPAVINDSLESVEMLQRHIRATLSDLETQVLQMYAAGASYDDIADRLAMHRKRIDNALQRARRKIAEYRERDLVAV</sequence>
<evidence type="ECO:0000256" key="4">
    <source>
        <dbReference type="ARBA" id="ARBA00023082"/>
    </source>
</evidence>